<gene>
    <name evidence="1" type="ORF">PIB30_105804</name>
</gene>
<name>A0ABU6S080_9FABA</name>
<keyword evidence="2" id="KW-1185">Reference proteome</keyword>
<feature type="non-terminal residue" evidence="1">
    <location>
        <position position="64"/>
    </location>
</feature>
<evidence type="ECO:0000313" key="2">
    <source>
        <dbReference type="Proteomes" id="UP001341840"/>
    </source>
</evidence>
<feature type="non-terminal residue" evidence="1">
    <location>
        <position position="1"/>
    </location>
</feature>
<organism evidence="1 2">
    <name type="scientific">Stylosanthes scabra</name>
    <dbReference type="NCBI Taxonomy" id="79078"/>
    <lineage>
        <taxon>Eukaryota</taxon>
        <taxon>Viridiplantae</taxon>
        <taxon>Streptophyta</taxon>
        <taxon>Embryophyta</taxon>
        <taxon>Tracheophyta</taxon>
        <taxon>Spermatophyta</taxon>
        <taxon>Magnoliopsida</taxon>
        <taxon>eudicotyledons</taxon>
        <taxon>Gunneridae</taxon>
        <taxon>Pentapetalae</taxon>
        <taxon>rosids</taxon>
        <taxon>fabids</taxon>
        <taxon>Fabales</taxon>
        <taxon>Fabaceae</taxon>
        <taxon>Papilionoideae</taxon>
        <taxon>50 kb inversion clade</taxon>
        <taxon>dalbergioids sensu lato</taxon>
        <taxon>Dalbergieae</taxon>
        <taxon>Pterocarpus clade</taxon>
        <taxon>Stylosanthes</taxon>
    </lineage>
</organism>
<protein>
    <submittedName>
        <fullName evidence="1">Uncharacterized protein</fullName>
    </submittedName>
</protein>
<accession>A0ABU6S080</accession>
<sequence>WTRSHLSMNPLQQNVLQTLWMLRVVRMKTRTQREVWMRQNMHLTVAPPSLRSIQLILPTQLQRI</sequence>
<dbReference type="EMBL" id="JASCZI010034197">
    <property type="protein sequence ID" value="MED6129218.1"/>
    <property type="molecule type" value="Genomic_DNA"/>
</dbReference>
<comment type="caution">
    <text evidence="1">The sequence shown here is derived from an EMBL/GenBank/DDBJ whole genome shotgun (WGS) entry which is preliminary data.</text>
</comment>
<evidence type="ECO:0000313" key="1">
    <source>
        <dbReference type="EMBL" id="MED6129218.1"/>
    </source>
</evidence>
<reference evidence="1 2" key="1">
    <citation type="journal article" date="2023" name="Plants (Basel)">
        <title>Bridging the Gap: Combining Genomics and Transcriptomics Approaches to Understand Stylosanthes scabra, an Orphan Legume from the Brazilian Caatinga.</title>
        <authorList>
            <person name="Ferreira-Neto J.R.C."/>
            <person name="da Silva M.D."/>
            <person name="Binneck E."/>
            <person name="de Melo N.F."/>
            <person name="da Silva R.H."/>
            <person name="de Melo A.L.T.M."/>
            <person name="Pandolfi V."/>
            <person name="Bustamante F.O."/>
            <person name="Brasileiro-Vidal A.C."/>
            <person name="Benko-Iseppon A.M."/>
        </authorList>
    </citation>
    <scope>NUCLEOTIDE SEQUENCE [LARGE SCALE GENOMIC DNA]</scope>
    <source>
        <tissue evidence="1">Leaves</tissue>
    </source>
</reference>
<dbReference type="Proteomes" id="UP001341840">
    <property type="component" value="Unassembled WGS sequence"/>
</dbReference>
<proteinExistence type="predicted"/>